<reference evidence="2 3" key="1">
    <citation type="submission" date="2014-11" db="EMBL/GenBank/DDBJ databases">
        <title>Genome sequence of Microbacterium mangrovi MUSC 115(T).</title>
        <authorList>
            <person name="Lee L.-H."/>
        </authorList>
    </citation>
    <scope>NUCLEOTIDE SEQUENCE [LARGE SCALE GENOMIC DNA]</scope>
    <source>
        <strain evidence="2 3">MUSC 115</strain>
    </source>
</reference>
<organism evidence="2 3">
    <name type="scientific">Microbacterium mangrovi</name>
    <dbReference type="NCBI Taxonomy" id="1348253"/>
    <lineage>
        <taxon>Bacteria</taxon>
        <taxon>Bacillati</taxon>
        <taxon>Actinomycetota</taxon>
        <taxon>Actinomycetes</taxon>
        <taxon>Micrococcales</taxon>
        <taxon>Microbacteriaceae</taxon>
        <taxon>Microbacterium</taxon>
    </lineage>
</organism>
<evidence type="ECO:0000313" key="2">
    <source>
        <dbReference type="EMBL" id="KHK97634.1"/>
    </source>
</evidence>
<keyword evidence="1" id="KW-0732">Signal</keyword>
<comment type="caution">
    <text evidence="2">The sequence shown here is derived from an EMBL/GenBank/DDBJ whole genome shotgun (WGS) entry which is preliminary data.</text>
</comment>
<dbReference type="Gene3D" id="2.60.40.10">
    <property type="entry name" value="Immunoglobulins"/>
    <property type="match status" value="1"/>
</dbReference>
<dbReference type="GO" id="GO:0005975">
    <property type="term" value="P:carbohydrate metabolic process"/>
    <property type="evidence" value="ECO:0007669"/>
    <property type="project" value="UniProtKB-ARBA"/>
</dbReference>
<dbReference type="AlphaFoldDB" id="A0A0B2A2A5"/>
<accession>A0A0B2A2A5</accession>
<dbReference type="Proteomes" id="UP000031030">
    <property type="component" value="Unassembled WGS sequence"/>
</dbReference>
<dbReference type="EMBL" id="JTDK01000009">
    <property type="protein sequence ID" value="KHK97634.1"/>
    <property type="molecule type" value="Genomic_DNA"/>
</dbReference>
<evidence type="ECO:0000256" key="1">
    <source>
        <dbReference type="SAM" id="SignalP"/>
    </source>
</evidence>
<sequence>MKVTRFSKVGAGLAAGVSLSLCLGAVAANAAGTPVTANQEDPQASHIGTYTLVGVGSDTIQDVEYGVSQDLGTYDGTHLNLASWTATGTTPLSYRSGGVPAVATAHPNGSGAGYTALKESLGMIAPSGTDGVAPGDVDYSRASGFQDSNNEKFDGSGIVTEIPFAIDAISFAAPAGSPFLKTNGGLGLTLEDLANIYAGVDQYVDTVTGALSATATATTEPIQAFLPKPGSGSRQFFLTQLNKVNSAVPVKLDKGDAEFPAPYTSTSAPYVGSEMNTSHEQAQEHDATVLTSAPAGVAAIAPFSAAKFIGYHNGVIADPDAGKTAGTDYELIPFDNGSASVLPYTGDASTNATLTPNTGYKAPAGSVGAITREVFNLIPTAAVDNPNANVKYRALYDTFVGAGSKFCLDAKAILAYGFMTDANCGNPSRTAGVGSSATVTVTHTAAVAGKSTVVTVAVQSIGNAGGSVALTVNGKVYSATIAKGQTTAKFTVPTPKAGTISFGGGANDGFTPNLSGIYFASIAQGSITVAKATPTVKATAARVSHTVAGKAVVTVAATGLTPTGKVTVTIKKGTAIKATRIVSLVGGKATASLPKLPVGTYYVYVSYTGDANVNKTASTKLTTLAVF</sequence>
<dbReference type="SUPFAM" id="SSF53850">
    <property type="entry name" value="Periplasmic binding protein-like II"/>
    <property type="match status" value="1"/>
</dbReference>
<feature type="signal peptide" evidence="1">
    <location>
        <begin position="1"/>
        <end position="30"/>
    </location>
</feature>
<proteinExistence type="predicted"/>
<evidence type="ECO:0000313" key="3">
    <source>
        <dbReference type="Proteomes" id="UP000031030"/>
    </source>
</evidence>
<protein>
    <submittedName>
        <fullName evidence="2">Uncharacterized protein</fullName>
    </submittedName>
</protein>
<keyword evidence="3" id="KW-1185">Reference proteome</keyword>
<dbReference type="OrthoDB" id="3636760at2"/>
<gene>
    <name evidence="2" type="ORF">LK09_10515</name>
</gene>
<dbReference type="STRING" id="1348253.LK09_10515"/>
<feature type="chain" id="PRO_5002066413" evidence="1">
    <location>
        <begin position="31"/>
        <end position="627"/>
    </location>
</feature>
<dbReference type="InterPro" id="IPR013783">
    <property type="entry name" value="Ig-like_fold"/>
</dbReference>
<dbReference type="RefSeq" id="WP_039399062.1">
    <property type="nucleotide sequence ID" value="NZ_JTDK01000009.1"/>
</dbReference>
<name>A0A0B2A2A5_9MICO</name>